<dbReference type="InterPro" id="IPR042099">
    <property type="entry name" value="ANL_N_sf"/>
</dbReference>
<dbReference type="EMBL" id="QGDB01000002">
    <property type="protein sequence ID" value="PWL18384.1"/>
    <property type="molecule type" value="Genomic_DNA"/>
</dbReference>
<proteinExistence type="inferred from homology"/>
<organism evidence="7 8">
    <name type="scientific">Falsochrobactrum shanghaiense</name>
    <dbReference type="NCBI Taxonomy" id="2201899"/>
    <lineage>
        <taxon>Bacteria</taxon>
        <taxon>Pseudomonadati</taxon>
        <taxon>Pseudomonadota</taxon>
        <taxon>Alphaproteobacteria</taxon>
        <taxon>Hyphomicrobiales</taxon>
        <taxon>Brucellaceae</taxon>
        <taxon>Falsochrobactrum</taxon>
    </lineage>
</organism>
<reference evidence="7 8" key="1">
    <citation type="submission" date="2018-05" db="EMBL/GenBank/DDBJ databases">
        <title>Comparative genomic sequence analysis between strain HN4 and CCM 8460T (Falsochrobactrum ovis) will provide more evidence to prove that HN4 is a new species of Falsochrobactrum.</title>
        <authorList>
            <person name="Lyu W."/>
            <person name="Sun L."/>
            <person name="Yao L."/>
        </authorList>
    </citation>
    <scope>NUCLEOTIDE SEQUENCE [LARGE SCALE GENOMIC DNA]</scope>
    <source>
        <strain evidence="7 8">HN4</strain>
    </source>
</reference>
<dbReference type="Gene3D" id="3.40.50.12780">
    <property type="entry name" value="N-terminal domain of ligase-like"/>
    <property type="match status" value="1"/>
</dbReference>
<feature type="domain" description="AMP-binding enzyme C-terminal" evidence="6">
    <location>
        <begin position="407"/>
        <end position="480"/>
    </location>
</feature>
<comment type="similarity">
    <text evidence="1">Belongs to the ATP-dependent AMP-binding enzyme family.</text>
</comment>
<dbReference type="PROSITE" id="PS00455">
    <property type="entry name" value="AMP_BINDING"/>
    <property type="match status" value="1"/>
</dbReference>
<dbReference type="InterPro" id="IPR020845">
    <property type="entry name" value="AMP-binding_CS"/>
</dbReference>
<keyword evidence="3" id="KW-0547">Nucleotide-binding</keyword>
<gene>
    <name evidence="7" type="ORF">DKP76_04595</name>
</gene>
<comment type="caution">
    <text evidence="7">The sequence shown here is derived from an EMBL/GenBank/DDBJ whole genome shotgun (WGS) entry which is preliminary data.</text>
</comment>
<name>A0A316JA74_9HYPH</name>
<accession>A0A316JA74</accession>
<keyword evidence="8" id="KW-1185">Reference proteome</keyword>
<evidence type="ECO:0000256" key="2">
    <source>
        <dbReference type="ARBA" id="ARBA00022598"/>
    </source>
</evidence>
<dbReference type="Pfam" id="PF13193">
    <property type="entry name" value="AMP-binding_C"/>
    <property type="match status" value="1"/>
</dbReference>
<dbReference type="PANTHER" id="PTHR43107">
    <property type="entry name" value="LONG-CHAIN FATTY ACID TRANSPORT PROTEIN"/>
    <property type="match status" value="1"/>
</dbReference>
<dbReference type="PANTHER" id="PTHR43107:SF15">
    <property type="entry name" value="FATTY ACID TRANSPORT PROTEIN 3, ISOFORM A"/>
    <property type="match status" value="1"/>
</dbReference>
<evidence type="ECO:0000256" key="1">
    <source>
        <dbReference type="ARBA" id="ARBA00006432"/>
    </source>
</evidence>
<keyword evidence="4" id="KW-0067">ATP-binding</keyword>
<keyword evidence="2 7" id="KW-0436">Ligase</keyword>
<dbReference type="InterPro" id="IPR045851">
    <property type="entry name" value="AMP-bd_C_sf"/>
</dbReference>
<dbReference type="AlphaFoldDB" id="A0A316JA74"/>
<dbReference type="GO" id="GO:0005524">
    <property type="term" value="F:ATP binding"/>
    <property type="evidence" value="ECO:0007669"/>
    <property type="project" value="UniProtKB-KW"/>
</dbReference>
<dbReference type="GO" id="GO:0005324">
    <property type="term" value="F:long-chain fatty acid transmembrane transporter activity"/>
    <property type="evidence" value="ECO:0007669"/>
    <property type="project" value="TreeGrafter"/>
</dbReference>
<dbReference type="InterPro" id="IPR000873">
    <property type="entry name" value="AMP-dep_synth/lig_dom"/>
</dbReference>
<dbReference type="GO" id="GO:0004467">
    <property type="term" value="F:long-chain fatty acid-CoA ligase activity"/>
    <property type="evidence" value="ECO:0007669"/>
    <property type="project" value="TreeGrafter"/>
</dbReference>
<evidence type="ECO:0000313" key="7">
    <source>
        <dbReference type="EMBL" id="PWL18384.1"/>
    </source>
</evidence>
<dbReference type="SUPFAM" id="SSF56801">
    <property type="entry name" value="Acetyl-CoA synthetase-like"/>
    <property type="match status" value="1"/>
</dbReference>
<dbReference type="InterPro" id="IPR025110">
    <property type="entry name" value="AMP-bd_C"/>
</dbReference>
<dbReference type="OrthoDB" id="9803968at2"/>
<evidence type="ECO:0000259" key="5">
    <source>
        <dbReference type="Pfam" id="PF00501"/>
    </source>
</evidence>
<evidence type="ECO:0000259" key="6">
    <source>
        <dbReference type="Pfam" id="PF13193"/>
    </source>
</evidence>
<dbReference type="GO" id="GO:0005886">
    <property type="term" value="C:plasma membrane"/>
    <property type="evidence" value="ECO:0007669"/>
    <property type="project" value="TreeGrafter"/>
</dbReference>
<dbReference type="Proteomes" id="UP000245865">
    <property type="component" value="Unassembled WGS sequence"/>
</dbReference>
<feature type="domain" description="AMP-dependent synthetase/ligase" evidence="5">
    <location>
        <begin position="20"/>
        <end position="357"/>
    </location>
</feature>
<dbReference type="GO" id="GO:0044539">
    <property type="term" value="P:long-chain fatty acid import into cell"/>
    <property type="evidence" value="ECO:0007669"/>
    <property type="project" value="TreeGrafter"/>
</dbReference>
<dbReference type="RefSeq" id="WP_109705285.1">
    <property type="nucleotide sequence ID" value="NZ_QGDB01000002.1"/>
</dbReference>
<evidence type="ECO:0000313" key="8">
    <source>
        <dbReference type="Proteomes" id="UP000245865"/>
    </source>
</evidence>
<dbReference type="Gene3D" id="3.30.300.30">
    <property type="match status" value="1"/>
</dbReference>
<protein>
    <submittedName>
        <fullName evidence="7">ATP-dependent acyl-CoA ligase</fullName>
    </submittedName>
</protein>
<dbReference type="Pfam" id="PF00501">
    <property type="entry name" value="AMP-binding"/>
    <property type="match status" value="1"/>
</dbReference>
<sequence>MHIHGLVRSFLNRAHNNAQNAYATLNGQLCNFGDLYRASEALGQLLADAGAKAGDRVVVMMPNSPYSLALIFALLRRGLVWVPVNPALVGSALENVFNTTLPKIAFCEPDVANTVQEHAQLTGTAIHIVTETAFPEYKGDAPPVDLPQPDDLAAIMFTSGTTGPAKGVMVSHMMLELACHSVALCTDLEPGDKFFMWEPFYHIGGAQVILLPLFEDITLTVAERFSASQFWKQVSETGCTHIHHLGGIIQILLKQPESFHDRNHQVRVAWGGGCAPSVWRAFEERFGVQIRECYGMTECSSLTTYNDENVVGSVGRPLPYFDVRLVGEDGRILGWGEGKGEIVVSTTLPGAITPGYYRNAQATDRAVRPDGFYTGDLGSWDAEGHLFFHGRTGDSIRCKGENVSAYEVESVANRHPDIEEAALVGVKAEIGEYDIHLFIEPRPGTTPAPEEISSWLASRLAPHQRPRYISIVEQFPRTPSQRIQKHLLQINPETRWEAPQLVKGKAL</sequence>
<evidence type="ECO:0000256" key="3">
    <source>
        <dbReference type="ARBA" id="ARBA00022741"/>
    </source>
</evidence>
<evidence type="ECO:0000256" key="4">
    <source>
        <dbReference type="ARBA" id="ARBA00022840"/>
    </source>
</evidence>